<name>A0A223P041_9SPHI</name>
<evidence type="ECO:0000313" key="3">
    <source>
        <dbReference type="Proteomes" id="UP000215002"/>
    </source>
</evidence>
<dbReference type="OrthoDB" id="5166556at2"/>
<protein>
    <recommendedName>
        <fullName evidence="4">Aspartyl protease</fullName>
    </recommendedName>
</protein>
<organism evidence="2 3">
    <name type="scientific">Mucilaginibacter xinganensis</name>
    <dbReference type="NCBI Taxonomy" id="1234841"/>
    <lineage>
        <taxon>Bacteria</taxon>
        <taxon>Pseudomonadati</taxon>
        <taxon>Bacteroidota</taxon>
        <taxon>Sphingobacteriia</taxon>
        <taxon>Sphingobacteriales</taxon>
        <taxon>Sphingobacteriaceae</taxon>
        <taxon>Mucilaginibacter</taxon>
    </lineage>
</organism>
<accession>A0A223P041</accession>
<gene>
    <name evidence="2" type="ORF">MuYL_3571</name>
</gene>
<feature type="signal peptide" evidence="1">
    <location>
        <begin position="1"/>
        <end position="20"/>
    </location>
</feature>
<dbReference type="KEGG" id="muc:MuYL_3571"/>
<evidence type="ECO:0000313" key="2">
    <source>
        <dbReference type="EMBL" id="ASU35456.1"/>
    </source>
</evidence>
<sequence length="386" mass="43645">MKIKLAFLLMLISISGFSQNKIPVIRASSNQAQIYEQHNAVTDWHINPKIKPDIFLTGKLTGPEIIKFRTDVDSLSFQLRPGQHKDFIVLLNGKDSCLTRIQSPQTKDLSKLTAEFHDTIPFFINKFNTNYLPVVLNGTDSLLLNFDSGATEVCITIDGLKQKVRSMPKLYHTAYDIQVGTQIFKSKIYDIAVAGNEVDGLLGWNLFDGMIVELDYDHHRMIVHSKMPRQLLHSGYSKFNITFIKNKPFIESKISQNGTTSKSLFFFDLGYQRTVMLDNDALTASLFPTGKMKIIKKIIMHGTRGNEIPVITANLESLKIGKFELKNIPAQIMTQGKPMPGVNVHYLGSDVLKRFNTVFDFQQNVLYLKPNQLYGTDYADQKKSGA</sequence>
<dbReference type="AlphaFoldDB" id="A0A223P041"/>
<dbReference type="Gene3D" id="2.40.70.10">
    <property type="entry name" value="Acid Proteases"/>
    <property type="match status" value="1"/>
</dbReference>
<dbReference type="RefSeq" id="WP_094571632.1">
    <property type="nucleotide sequence ID" value="NZ_CP022743.1"/>
</dbReference>
<keyword evidence="3" id="KW-1185">Reference proteome</keyword>
<keyword evidence="1" id="KW-0732">Signal</keyword>
<feature type="chain" id="PRO_5013075812" description="Aspartyl protease" evidence="1">
    <location>
        <begin position="21"/>
        <end position="386"/>
    </location>
</feature>
<proteinExistence type="predicted"/>
<dbReference type="EMBL" id="CP022743">
    <property type="protein sequence ID" value="ASU35456.1"/>
    <property type="molecule type" value="Genomic_DNA"/>
</dbReference>
<evidence type="ECO:0000256" key="1">
    <source>
        <dbReference type="SAM" id="SignalP"/>
    </source>
</evidence>
<reference evidence="2 3" key="1">
    <citation type="submission" date="2017-08" db="EMBL/GenBank/DDBJ databases">
        <title>Complete genome sequence of Mucilaginibacter sp. strain BJC16-A31.</title>
        <authorList>
            <consortium name="Henan University of Science and Technology"/>
            <person name="You X."/>
        </authorList>
    </citation>
    <scope>NUCLEOTIDE SEQUENCE [LARGE SCALE GENOMIC DNA]</scope>
    <source>
        <strain evidence="2 3">BJC16-A31</strain>
    </source>
</reference>
<evidence type="ECO:0008006" key="4">
    <source>
        <dbReference type="Google" id="ProtNLM"/>
    </source>
</evidence>
<dbReference type="Proteomes" id="UP000215002">
    <property type="component" value="Chromosome"/>
</dbReference>
<dbReference type="InterPro" id="IPR021109">
    <property type="entry name" value="Peptidase_aspartic_dom_sf"/>
</dbReference>